<keyword evidence="5 8" id="KW-1133">Transmembrane helix</keyword>
<protein>
    <recommendedName>
        <fullName evidence="7">Oleosin</fullName>
    </recommendedName>
</protein>
<dbReference type="PROSITE" id="PS00811">
    <property type="entry name" value="OLEOSINS"/>
    <property type="match status" value="1"/>
</dbReference>
<evidence type="ECO:0000256" key="8">
    <source>
        <dbReference type="SAM" id="Phobius"/>
    </source>
</evidence>
<dbReference type="GO" id="GO:0012511">
    <property type="term" value="C:monolayer-surrounded lipid storage body"/>
    <property type="evidence" value="ECO:0007669"/>
    <property type="project" value="InterPro"/>
</dbReference>
<evidence type="ECO:0000313" key="9">
    <source>
        <dbReference type="EMBL" id="QQG63852.1"/>
    </source>
</evidence>
<sequence>MAEYQPQPQNQPHGSHQQHPLSYQAVKAATAVTAGGSLLVLSGLTLAGTVIALTIATPLLVIFSPVLVPAVITAGLLTTGFLASGGFGVAAVTVLSWIYRYVTGKHPPGAETLESARLKLTSKAREMKDKAEQFGHQHLTAGQHTS</sequence>
<evidence type="ECO:0000256" key="2">
    <source>
        <dbReference type="ARBA" id="ARBA00010858"/>
    </source>
</evidence>
<feature type="transmembrane region" description="Helical" evidence="8">
    <location>
        <begin position="70"/>
        <end position="99"/>
    </location>
</feature>
<dbReference type="GO" id="GO:0048608">
    <property type="term" value="P:reproductive structure development"/>
    <property type="evidence" value="ECO:0007669"/>
    <property type="project" value="UniProtKB-ARBA"/>
</dbReference>
<evidence type="ECO:0000256" key="5">
    <source>
        <dbReference type="ARBA" id="ARBA00022989"/>
    </source>
</evidence>
<evidence type="ECO:0000256" key="1">
    <source>
        <dbReference type="ARBA" id="ARBA00002582"/>
    </source>
</evidence>
<comment type="function">
    <text evidence="1">May have a structural role to stabilize the lipid body during desiccation of the seed by preventing coalescence of the oil. Probably interacts with both lipid and phospholipid moieties of lipid bodies. May also provide recognition signals for specific lipase anchorage in lipolysis during seedling growth.</text>
</comment>
<reference evidence="9" key="1">
    <citation type="submission" date="2020-02" db="EMBL/GenBank/DDBJ databases">
        <authorList>
            <person name="Mohan P."/>
        </authorList>
    </citation>
    <scope>NUCLEOTIDE SEQUENCE</scope>
</reference>
<dbReference type="PANTHER" id="PTHR33203:SF25">
    <property type="entry name" value="OLEOSIN 18.5 KDA"/>
    <property type="match status" value="1"/>
</dbReference>
<keyword evidence="4 8" id="KW-0812">Transmembrane</keyword>
<dbReference type="GO" id="GO:0005576">
    <property type="term" value="C:extracellular region"/>
    <property type="evidence" value="ECO:0007669"/>
    <property type="project" value="TreeGrafter"/>
</dbReference>
<dbReference type="GO" id="GO:0016020">
    <property type="term" value="C:membrane"/>
    <property type="evidence" value="ECO:0007669"/>
    <property type="project" value="UniProtKB-SubCell"/>
</dbReference>
<evidence type="ECO:0000256" key="6">
    <source>
        <dbReference type="ARBA" id="ARBA00023136"/>
    </source>
</evidence>
<keyword evidence="3 7" id="KW-0551">Lipid droplet</keyword>
<name>A0A7T5V9Q6_9MAGN</name>
<comment type="subcellular location">
    <subcellularLocation>
        <location evidence="7">Lipid droplet</location>
    </subcellularLocation>
    <subcellularLocation>
        <location evidence="7">Membrane</location>
        <topology evidence="7">Multi-pass membrane protein</topology>
    </subcellularLocation>
</comment>
<feature type="transmembrane region" description="Helical" evidence="8">
    <location>
        <begin position="38"/>
        <end position="64"/>
    </location>
</feature>
<dbReference type="PANTHER" id="PTHR33203">
    <property type="entry name" value="OLEOSIN"/>
    <property type="match status" value="1"/>
</dbReference>
<dbReference type="AlphaFoldDB" id="A0A7T5V9Q6"/>
<evidence type="ECO:0000256" key="3">
    <source>
        <dbReference type="ARBA" id="ARBA00022677"/>
    </source>
</evidence>
<dbReference type="GO" id="GO:0019915">
    <property type="term" value="P:lipid storage"/>
    <property type="evidence" value="ECO:0007669"/>
    <property type="project" value="TreeGrafter"/>
</dbReference>
<comment type="similarity">
    <text evidence="2 7">Belongs to the oleosin family.</text>
</comment>
<organism evidence="9">
    <name type="scientific">Paeonia delavayi</name>
    <name type="common">Delavay's tree peony</name>
    <dbReference type="NCBI Taxonomy" id="40707"/>
    <lineage>
        <taxon>Eukaryota</taxon>
        <taxon>Viridiplantae</taxon>
        <taxon>Streptophyta</taxon>
        <taxon>Embryophyta</taxon>
        <taxon>Tracheophyta</taxon>
        <taxon>Spermatophyta</taxon>
        <taxon>Magnoliopsida</taxon>
        <taxon>eudicotyledons</taxon>
        <taxon>Gunneridae</taxon>
        <taxon>Pentapetalae</taxon>
        <taxon>Saxifragales</taxon>
        <taxon>Paeoniaceae</taxon>
        <taxon>Paeonia</taxon>
    </lineage>
</organism>
<evidence type="ECO:0000256" key="7">
    <source>
        <dbReference type="RuleBase" id="RU000540"/>
    </source>
</evidence>
<dbReference type="GO" id="GO:0009791">
    <property type="term" value="P:post-embryonic development"/>
    <property type="evidence" value="ECO:0007669"/>
    <property type="project" value="UniProtKB-ARBA"/>
</dbReference>
<keyword evidence="6 8" id="KW-0472">Membrane</keyword>
<dbReference type="EMBL" id="MT110331">
    <property type="protein sequence ID" value="QQG63852.1"/>
    <property type="molecule type" value="mRNA"/>
</dbReference>
<proteinExistence type="evidence at transcript level"/>
<dbReference type="InterPro" id="IPR000136">
    <property type="entry name" value="Oleosin"/>
</dbReference>
<accession>A0A7T5V9Q6</accession>
<dbReference type="Pfam" id="PF01277">
    <property type="entry name" value="Oleosin"/>
    <property type="match status" value="1"/>
</dbReference>
<evidence type="ECO:0000256" key="4">
    <source>
        <dbReference type="ARBA" id="ARBA00022692"/>
    </source>
</evidence>